<dbReference type="GO" id="GO:0000228">
    <property type="term" value="C:nuclear chromosome"/>
    <property type="evidence" value="ECO:0007669"/>
    <property type="project" value="TreeGrafter"/>
</dbReference>
<evidence type="ECO:0000259" key="6">
    <source>
        <dbReference type="PROSITE" id="PS51517"/>
    </source>
</evidence>
<feature type="region of interest" description="Disordered" evidence="5">
    <location>
        <begin position="398"/>
        <end position="440"/>
    </location>
</feature>
<keyword evidence="3" id="KW-0539">Nucleus</keyword>
<feature type="DNA-binding region" description="NDT80" evidence="4">
    <location>
        <begin position="93"/>
        <end position="392"/>
    </location>
</feature>
<name>A0A0A8LBJ4_9SACH</name>
<dbReference type="PANTHER" id="PTHR35144:SF2">
    <property type="entry name" value="MEIOSIS-SPECIFIC TRANSCRIPTION FACTOR NDT80"/>
    <property type="match status" value="1"/>
</dbReference>
<dbReference type="FunFam" id="2.60.40.1390:FF:000005">
    <property type="entry name" value="Meiosis-specific transcription factor NDT80"/>
    <property type="match status" value="1"/>
</dbReference>
<feature type="compositionally biased region" description="Polar residues" evidence="5">
    <location>
        <begin position="754"/>
        <end position="769"/>
    </location>
</feature>
<comment type="caution">
    <text evidence="7">The sequence shown here is derived from an EMBL/GenBank/DDBJ whole genome shotgun (WGS) entry which is preliminary data.</text>
</comment>
<dbReference type="Gene3D" id="2.60.40.1390">
    <property type="entry name" value="NDT80 DNA-binding domain"/>
    <property type="match status" value="1"/>
</dbReference>
<evidence type="ECO:0000256" key="2">
    <source>
        <dbReference type="ARBA" id="ARBA00023125"/>
    </source>
</evidence>
<dbReference type="PANTHER" id="PTHR35144">
    <property type="entry name" value="MEIOSIS-SPECIFIC TRANSCRIPTION FACTOR NDT80"/>
    <property type="match status" value="1"/>
</dbReference>
<dbReference type="InterPro" id="IPR008967">
    <property type="entry name" value="p53-like_TF_DNA-bd_sf"/>
</dbReference>
<dbReference type="Pfam" id="PF05224">
    <property type="entry name" value="NDT80_PhoG"/>
    <property type="match status" value="1"/>
</dbReference>
<evidence type="ECO:0000313" key="7">
    <source>
        <dbReference type="EMBL" id="CDO96458.1"/>
    </source>
</evidence>
<comment type="subcellular location">
    <subcellularLocation>
        <location evidence="1">Nucleus</location>
    </subcellularLocation>
</comment>
<dbReference type="PROSITE" id="PS51517">
    <property type="entry name" value="NDT80"/>
    <property type="match status" value="1"/>
</dbReference>
<evidence type="ECO:0000313" key="8">
    <source>
        <dbReference type="Proteomes" id="UP000031516"/>
    </source>
</evidence>
<evidence type="ECO:0000256" key="4">
    <source>
        <dbReference type="PROSITE-ProRule" id="PRU00850"/>
    </source>
</evidence>
<dbReference type="GO" id="GO:0003677">
    <property type="term" value="F:DNA binding"/>
    <property type="evidence" value="ECO:0007669"/>
    <property type="project" value="UniProtKB-KW"/>
</dbReference>
<gene>
    <name evidence="7" type="ORF">KLDO_g4662.t1</name>
</gene>
<dbReference type="EMBL" id="CCBQ010000047">
    <property type="protein sequence ID" value="CDO96458.1"/>
    <property type="molecule type" value="Genomic_DNA"/>
</dbReference>
<keyword evidence="8" id="KW-1185">Reference proteome</keyword>
<dbReference type="InterPro" id="IPR037141">
    <property type="entry name" value="NDT80_DNA-bd_dom_sf"/>
</dbReference>
<feature type="compositionally biased region" description="Basic and acidic residues" evidence="5">
    <location>
        <begin position="680"/>
        <end position="689"/>
    </location>
</feature>
<reference evidence="7 8" key="1">
    <citation type="submission" date="2014-03" db="EMBL/GenBank/DDBJ databases">
        <title>The genome of Kluyveromyces dobzhanskii.</title>
        <authorList>
            <person name="Nystedt B."/>
            <person name="Astrom S."/>
        </authorList>
    </citation>
    <scope>NUCLEOTIDE SEQUENCE [LARGE SCALE GENOMIC DNA]</scope>
    <source>
        <strain evidence="7 8">CBS 2104</strain>
    </source>
</reference>
<dbReference type="Proteomes" id="UP000031516">
    <property type="component" value="Unassembled WGS sequence"/>
</dbReference>
<dbReference type="SUPFAM" id="SSF49417">
    <property type="entry name" value="p53-like transcription factors"/>
    <property type="match status" value="1"/>
</dbReference>
<accession>A0A0A8LBJ4</accession>
<evidence type="ECO:0000256" key="1">
    <source>
        <dbReference type="ARBA" id="ARBA00004123"/>
    </source>
</evidence>
<feature type="domain" description="NDT80" evidence="6">
    <location>
        <begin position="93"/>
        <end position="392"/>
    </location>
</feature>
<feature type="compositionally biased region" description="Basic and acidic residues" evidence="5">
    <location>
        <begin position="700"/>
        <end position="711"/>
    </location>
</feature>
<feature type="region of interest" description="Disordered" evidence="5">
    <location>
        <begin position="680"/>
        <end position="711"/>
    </location>
</feature>
<evidence type="ECO:0000256" key="3">
    <source>
        <dbReference type="ARBA" id="ARBA00023242"/>
    </source>
</evidence>
<sequence>MSTYPTIKVLVKYNSGDKGCKSGTFFLNIGSAAIIKIKLLIKEEDLVKGINRKKEIYPELYVYEKSAFRMYTIDHVNDENIDIDDDRFLASVSNVEKDVIKTLRNADGTTSSHFDKRKVRIAPRSTLQFKIGPSFTPVVPNHKILDDYAQIQEIKLEPRIDRGFDFIDNDWIGYKRNYFTVVTSFDTPGSDHIDFMKKAYYLDSGIEIKYFATKLAAKCLEDDKLISLVQHTAKRDKGPQFAPPIHVIAPANLPKHQIIRDASNVRNESKMKKFDSYFFLHKEDVGPDCEERNVLANYPSDPIKKVARYERIQFASSIALKKTSQQNRRFSLLVVLGCFVKGRHHTISQTSPYHELDHYDEQKDMTFIPIVMEKTPPLIIRGRSPSNYCQQIKVMHTKKSDYETEPSEDPTTNPHIDKKERKRQGRKDKQPNTKLIHSLSHDSLSQIPTLLTSGLPSTFEISPTSGNMRIKNIQLLSSSTETSFPRGAQSESLSVAYLSNSATPIQESIFKKRRLNISKPVLESNLEEPTDDITENIFSTISFDERTPLKENNDQMSSTSVFLLKHVTYCVSEPPPAVAIPRTMLPNKMEISYCLNDYSSSFIDYQPPSTSNRRQPASRRLLTASGNPSDLLNPADWSDGPKMVDEQRNSAFVQEGSGDIETQKRNEQINREVGELVTRKSLSDQLRENSKKKRQQFQKQTREKNSFTRVSNEDLDHINKIKSDEIEKLREFSQWAESEERKRLKKQRLLQLSTESDGLSSGTSTNSDLIPTEIRIPKEVKSSKMKNTLGVIRKKRTKGVSKPTERGR</sequence>
<dbReference type="InterPro" id="IPR052605">
    <property type="entry name" value="Fungal_trans_regulator"/>
</dbReference>
<evidence type="ECO:0000256" key="5">
    <source>
        <dbReference type="SAM" id="MobiDB-lite"/>
    </source>
</evidence>
<dbReference type="Pfam" id="PF10187">
    <property type="entry name" value="FAM192A_Fyv6_N"/>
    <property type="match status" value="1"/>
</dbReference>
<organism evidence="7 8">
    <name type="scientific">Kluyveromyces dobzhanskii CBS 2104</name>
    <dbReference type="NCBI Taxonomy" id="1427455"/>
    <lineage>
        <taxon>Eukaryota</taxon>
        <taxon>Fungi</taxon>
        <taxon>Dikarya</taxon>
        <taxon>Ascomycota</taxon>
        <taxon>Saccharomycotina</taxon>
        <taxon>Saccharomycetes</taxon>
        <taxon>Saccharomycetales</taxon>
        <taxon>Saccharomycetaceae</taxon>
        <taxon>Kluyveromyces</taxon>
    </lineage>
</organism>
<protein>
    <submittedName>
        <fullName evidence="7">WGS project CCBQ000000000 data, contig 00058</fullName>
    </submittedName>
</protein>
<dbReference type="GO" id="GO:0051321">
    <property type="term" value="P:meiotic cell cycle"/>
    <property type="evidence" value="ECO:0007669"/>
    <property type="project" value="TreeGrafter"/>
</dbReference>
<keyword evidence="2 4" id="KW-0238">DNA-binding</keyword>
<dbReference type="InterPro" id="IPR019331">
    <property type="entry name" value="FAM192A/Fyv6_N"/>
</dbReference>
<dbReference type="GO" id="GO:0003700">
    <property type="term" value="F:DNA-binding transcription factor activity"/>
    <property type="evidence" value="ECO:0007669"/>
    <property type="project" value="UniProtKB-UniRule"/>
</dbReference>
<dbReference type="OrthoDB" id="2288358at2759"/>
<dbReference type="AlphaFoldDB" id="A0A0A8LBJ4"/>
<proteinExistence type="predicted"/>
<dbReference type="GO" id="GO:0045944">
    <property type="term" value="P:positive regulation of transcription by RNA polymerase II"/>
    <property type="evidence" value="ECO:0007669"/>
    <property type="project" value="TreeGrafter"/>
</dbReference>
<dbReference type="InterPro" id="IPR024061">
    <property type="entry name" value="NDT80_DNA-bd_dom"/>
</dbReference>
<feature type="region of interest" description="Disordered" evidence="5">
    <location>
        <begin position="752"/>
        <end position="808"/>
    </location>
</feature>